<dbReference type="PANTHER" id="PTHR44329:SF214">
    <property type="entry name" value="PROTEIN KINASE DOMAIN-CONTAINING PROTEIN"/>
    <property type="match status" value="1"/>
</dbReference>
<organism evidence="2 3">
    <name type="scientific">Gigaspora rosea</name>
    <dbReference type="NCBI Taxonomy" id="44941"/>
    <lineage>
        <taxon>Eukaryota</taxon>
        <taxon>Fungi</taxon>
        <taxon>Fungi incertae sedis</taxon>
        <taxon>Mucoromycota</taxon>
        <taxon>Glomeromycotina</taxon>
        <taxon>Glomeromycetes</taxon>
        <taxon>Diversisporales</taxon>
        <taxon>Gigasporaceae</taxon>
        <taxon>Gigaspora</taxon>
    </lineage>
</organism>
<keyword evidence="2" id="KW-0808">Transferase</keyword>
<dbReference type="InterPro" id="IPR011009">
    <property type="entry name" value="Kinase-like_dom_sf"/>
</dbReference>
<dbReference type="PANTHER" id="PTHR44329">
    <property type="entry name" value="SERINE/THREONINE-PROTEIN KINASE TNNI3K-RELATED"/>
    <property type="match status" value="1"/>
</dbReference>
<name>A0A397VCY5_9GLOM</name>
<proteinExistence type="predicted"/>
<dbReference type="AlphaFoldDB" id="A0A397VCY5"/>
<keyword evidence="2" id="KW-0418">Kinase</keyword>
<dbReference type="InterPro" id="IPR001245">
    <property type="entry name" value="Ser-Thr/Tyr_kinase_cat_dom"/>
</dbReference>
<dbReference type="GO" id="GO:0005524">
    <property type="term" value="F:ATP binding"/>
    <property type="evidence" value="ECO:0007669"/>
    <property type="project" value="InterPro"/>
</dbReference>
<dbReference type="Gene3D" id="1.10.510.10">
    <property type="entry name" value="Transferase(Phosphotransferase) domain 1"/>
    <property type="match status" value="1"/>
</dbReference>
<accession>A0A397VCY5</accession>
<feature type="domain" description="Protein kinase" evidence="1">
    <location>
        <begin position="1"/>
        <end position="174"/>
    </location>
</feature>
<gene>
    <name evidence="2" type="ORF">C2G38_2035926</name>
</gene>
<dbReference type="STRING" id="44941.A0A397VCY5"/>
<protein>
    <submittedName>
        <fullName evidence="2">Kinase-like domain-containing protein</fullName>
    </submittedName>
</protein>
<dbReference type="InterPro" id="IPR051681">
    <property type="entry name" value="Ser/Thr_Kinases-Pseudokinases"/>
</dbReference>
<comment type="caution">
    <text evidence="2">The sequence shown here is derived from an EMBL/GenBank/DDBJ whole genome shotgun (WGS) entry which is preliminary data.</text>
</comment>
<dbReference type="GO" id="GO:0004674">
    <property type="term" value="F:protein serine/threonine kinase activity"/>
    <property type="evidence" value="ECO:0007669"/>
    <property type="project" value="TreeGrafter"/>
</dbReference>
<keyword evidence="3" id="KW-1185">Reference proteome</keyword>
<evidence type="ECO:0000313" key="2">
    <source>
        <dbReference type="EMBL" id="RIB19598.1"/>
    </source>
</evidence>
<dbReference type="OrthoDB" id="2441172at2759"/>
<evidence type="ECO:0000259" key="1">
    <source>
        <dbReference type="PROSITE" id="PS50011"/>
    </source>
</evidence>
<sequence length="182" mass="20178">MAYEELIEWVPFDRLSNVKEIGKGGFGSVYSTIWLDGISTTLQYYVSDLGLSKNKDKKDETDSGDIYGVIPYVAPEVLLGQGFTQAADIYGFGVIMSEMSTGQRPFDGHDFDLKLATKICKGLRPEIAPGTPDCYIELAKSCMDSDPKKRPSASDIQQSLEEWHKSVVISEPFFDADKTAKK</sequence>
<dbReference type="Proteomes" id="UP000266673">
    <property type="component" value="Unassembled WGS sequence"/>
</dbReference>
<reference evidence="2 3" key="1">
    <citation type="submission" date="2018-06" db="EMBL/GenBank/DDBJ databases">
        <title>Comparative genomics reveals the genomic features of Rhizophagus irregularis, R. cerebriforme, R. diaphanum and Gigaspora rosea, and their symbiotic lifestyle signature.</title>
        <authorList>
            <person name="Morin E."/>
            <person name="San Clemente H."/>
            <person name="Chen E.C.H."/>
            <person name="De La Providencia I."/>
            <person name="Hainaut M."/>
            <person name="Kuo A."/>
            <person name="Kohler A."/>
            <person name="Murat C."/>
            <person name="Tang N."/>
            <person name="Roy S."/>
            <person name="Loubradou J."/>
            <person name="Henrissat B."/>
            <person name="Grigoriev I.V."/>
            <person name="Corradi N."/>
            <person name="Roux C."/>
            <person name="Martin F.M."/>
        </authorList>
    </citation>
    <scope>NUCLEOTIDE SEQUENCE [LARGE SCALE GENOMIC DNA]</scope>
    <source>
        <strain evidence="2 3">DAOM 194757</strain>
    </source>
</reference>
<dbReference type="SUPFAM" id="SSF56112">
    <property type="entry name" value="Protein kinase-like (PK-like)"/>
    <property type="match status" value="1"/>
</dbReference>
<dbReference type="Pfam" id="PF07714">
    <property type="entry name" value="PK_Tyr_Ser-Thr"/>
    <property type="match status" value="1"/>
</dbReference>
<evidence type="ECO:0000313" key="3">
    <source>
        <dbReference type="Proteomes" id="UP000266673"/>
    </source>
</evidence>
<dbReference type="PROSITE" id="PS50011">
    <property type="entry name" value="PROTEIN_KINASE_DOM"/>
    <property type="match status" value="1"/>
</dbReference>
<dbReference type="EMBL" id="QKWP01000464">
    <property type="protein sequence ID" value="RIB19598.1"/>
    <property type="molecule type" value="Genomic_DNA"/>
</dbReference>
<dbReference type="InterPro" id="IPR000719">
    <property type="entry name" value="Prot_kinase_dom"/>
</dbReference>